<evidence type="ECO:0000313" key="3">
    <source>
        <dbReference type="Proteomes" id="UP000309038"/>
    </source>
</evidence>
<feature type="compositionally biased region" description="Basic and acidic residues" evidence="1">
    <location>
        <begin position="66"/>
        <end position="153"/>
    </location>
</feature>
<keyword evidence="3" id="KW-1185">Reference proteome</keyword>
<feature type="region of interest" description="Disordered" evidence="1">
    <location>
        <begin position="586"/>
        <end position="607"/>
    </location>
</feature>
<sequence length="866" mass="93650">MTGEEVLNPLGRLEMTAPTTLDEIATETATDLVILLARDGKLQLPDKIAKIETAIGHVEAMTGMTRPKDTNADEDSRRWRDDGKRDERITARRERERDNGRWDRWEPSHDRERVDDRDPRSKRPTGREKRVGGADDGREKDDRKEREREKEPAWMETYIPTTPTEGILGARTDGELDGIQAWKRGMKEKERKEKGETLEPTKNDSELPVTPSDNPLDEIQLFKLMMKAAKKEPDQGQTISRMFPNPPGLSPSIPRMDRSTFDLSGPAPTVTPTLNPPAGSRLLAFGSRNIAGSGSSSMAPPKSLTPMESLHDNFSNHLAPGVPPHHNKLSVMTPGMGMHVGLHQGPDSVPSSGIEAQFGTNPRATPSDRSARSFSPFGQPSHAAYAADDIHEAMRLAQASEALRRQPVNQLERGSIGPGGDSPYIDLGRASPGFSANGPGYDMAGTSMHGGGGSIGKGSRFAKFFDAKNREAQAGPAMRKAMGGPGFISTSPVPGQRPDVMVSNPLNVDNRAMEDLFAMLQNSSQNHRASPQINQTGRMSAGGGGPFGHSPIDLQALQQHQQMQQQQFAHNARMDSLYDSRLDDRNFVPDGMVPGLRPTPRPRSREPTTLAFNDQLDDALHVNVQRHPQPQRSLEQMYSGAAPSLYNQQVAMARNGGIPLQQAQFRGGLNVIPPQNTLQGPSQRLPPGLANLGGRPPHDPTQYLNQHLGGLGGVHGGLHPNSPAQQSFNNFNGGSLGFNGNPGPRGPIPGPHQNQITANHLAALGHGNNMDPRSSSQLVGMNVGGLGAGGLGGLRNVSGGFNPQHGPTSHIQAPQMAIRQQQQQHQQHLPPHIISHALPHLQPQQLGGSSQGAQDLMALLMGGHRE</sequence>
<organism evidence="2 3">
    <name type="scientific">Hermanssonia centrifuga</name>
    <dbReference type="NCBI Taxonomy" id="98765"/>
    <lineage>
        <taxon>Eukaryota</taxon>
        <taxon>Fungi</taxon>
        <taxon>Dikarya</taxon>
        <taxon>Basidiomycota</taxon>
        <taxon>Agaricomycotina</taxon>
        <taxon>Agaricomycetes</taxon>
        <taxon>Polyporales</taxon>
        <taxon>Meruliaceae</taxon>
        <taxon>Hermanssonia</taxon>
    </lineage>
</organism>
<evidence type="ECO:0000256" key="1">
    <source>
        <dbReference type="SAM" id="MobiDB-lite"/>
    </source>
</evidence>
<gene>
    <name evidence="2" type="ORF">EW026_g47</name>
</gene>
<name>A0A4S4L0I8_9APHY</name>
<feature type="region of interest" description="Disordered" evidence="1">
    <location>
        <begin position="61"/>
        <end position="157"/>
    </location>
</feature>
<dbReference type="AlphaFoldDB" id="A0A4S4L0I8"/>
<accession>A0A4S4L0I8</accession>
<dbReference type="Proteomes" id="UP000309038">
    <property type="component" value="Unassembled WGS sequence"/>
</dbReference>
<protein>
    <submittedName>
        <fullName evidence="2">Uncharacterized protein</fullName>
    </submittedName>
</protein>
<proteinExistence type="predicted"/>
<reference evidence="2 3" key="1">
    <citation type="submission" date="2019-02" db="EMBL/GenBank/DDBJ databases">
        <title>Genome sequencing of the rare red list fungi Phlebia centrifuga.</title>
        <authorList>
            <person name="Buettner E."/>
            <person name="Kellner H."/>
        </authorList>
    </citation>
    <scope>NUCLEOTIDE SEQUENCE [LARGE SCALE GENOMIC DNA]</scope>
    <source>
        <strain evidence="2 3">DSM 108282</strain>
    </source>
</reference>
<dbReference type="EMBL" id="SGPJ01000001">
    <property type="protein sequence ID" value="THH02910.1"/>
    <property type="molecule type" value="Genomic_DNA"/>
</dbReference>
<comment type="caution">
    <text evidence="2">The sequence shown here is derived from an EMBL/GenBank/DDBJ whole genome shotgun (WGS) entry which is preliminary data.</text>
</comment>
<feature type="compositionally biased region" description="Basic and acidic residues" evidence="1">
    <location>
        <begin position="185"/>
        <end position="205"/>
    </location>
</feature>
<feature type="region of interest" description="Disordered" evidence="1">
    <location>
        <begin position="408"/>
        <end position="431"/>
    </location>
</feature>
<feature type="region of interest" description="Disordered" evidence="1">
    <location>
        <begin position="185"/>
        <end position="214"/>
    </location>
</feature>
<evidence type="ECO:0000313" key="2">
    <source>
        <dbReference type="EMBL" id="THH02910.1"/>
    </source>
</evidence>